<dbReference type="STRING" id="6412.T1G9U0"/>
<dbReference type="OrthoDB" id="10256043at2759"/>
<reference evidence="4" key="1">
    <citation type="submission" date="2012-12" db="EMBL/GenBank/DDBJ databases">
        <authorList>
            <person name="Hellsten U."/>
            <person name="Grimwood J."/>
            <person name="Chapman J.A."/>
            <person name="Shapiro H."/>
            <person name="Aerts A."/>
            <person name="Otillar R.P."/>
            <person name="Terry A.Y."/>
            <person name="Boore J.L."/>
            <person name="Simakov O."/>
            <person name="Marletaz F."/>
            <person name="Cho S.-J."/>
            <person name="Edsinger-Gonzales E."/>
            <person name="Havlak P."/>
            <person name="Kuo D.-H."/>
            <person name="Larsson T."/>
            <person name="Lv J."/>
            <person name="Arendt D."/>
            <person name="Savage R."/>
            <person name="Osoegawa K."/>
            <person name="de Jong P."/>
            <person name="Lindberg D.R."/>
            <person name="Seaver E.C."/>
            <person name="Weisblat D.A."/>
            <person name="Putnam N.H."/>
            <person name="Grigoriev I.V."/>
            <person name="Rokhsar D.S."/>
        </authorList>
    </citation>
    <scope>NUCLEOTIDE SEQUENCE</scope>
</reference>
<dbReference type="KEGG" id="hro:HELRODRAFT_99599"/>
<dbReference type="GO" id="GO:0005078">
    <property type="term" value="F:MAP-kinase scaffold activity"/>
    <property type="evidence" value="ECO:0007669"/>
    <property type="project" value="InterPro"/>
</dbReference>
<dbReference type="InterPro" id="IPR039911">
    <property type="entry name" value="JIP3/JIP4"/>
</dbReference>
<accession>T1G9U0</accession>
<dbReference type="RefSeq" id="XP_009017284.1">
    <property type="nucleotide sequence ID" value="XM_009019036.1"/>
</dbReference>
<organism evidence="3 4">
    <name type="scientific">Helobdella robusta</name>
    <name type="common">Californian leech</name>
    <dbReference type="NCBI Taxonomy" id="6412"/>
    <lineage>
        <taxon>Eukaryota</taxon>
        <taxon>Metazoa</taxon>
        <taxon>Spiralia</taxon>
        <taxon>Lophotrochozoa</taxon>
        <taxon>Annelida</taxon>
        <taxon>Clitellata</taxon>
        <taxon>Hirudinea</taxon>
        <taxon>Rhynchobdellida</taxon>
        <taxon>Glossiphoniidae</taxon>
        <taxon>Helobdella</taxon>
    </lineage>
</organism>
<dbReference type="GeneID" id="20217836"/>
<evidence type="ECO:0000313" key="4">
    <source>
        <dbReference type="Proteomes" id="UP000015101"/>
    </source>
</evidence>
<reference evidence="2 4" key="2">
    <citation type="journal article" date="2013" name="Nature">
        <title>Insights into bilaterian evolution from three spiralian genomes.</title>
        <authorList>
            <person name="Simakov O."/>
            <person name="Marletaz F."/>
            <person name="Cho S.J."/>
            <person name="Edsinger-Gonzales E."/>
            <person name="Havlak P."/>
            <person name="Hellsten U."/>
            <person name="Kuo D.H."/>
            <person name="Larsson T."/>
            <person name="Lv J."/>
            <person name="Arendt D."/>
            <person name="Savage R."/>
            <person name="Osoegawa K."/>
            <person name="de Jong P."/>
            <person name="Grimwood J."/>
            <person name="Chapman J.A."/>
            <person name="Shapiro H."/>
            <person name="Aerts A."/>
            <person name="Otillar R.P."/>
            <person name="Terry A.Y."/>
            <person name="Boore J.L."/>
            <person name="Grigoriev I.V."/>
            <person name="Lindberg D.R."/>
            <person name="Seaver E.C."/>
            <person name="Weisblat D.A."/>
            <person name="Putnam N.H."/>
            <person name="Rokhsar D.S."/>
        </authorList>
    </citation>
    <scope>NUCLEOTIDE SEQUENCE</scope>
</reference>
<evidence type="ECO:0000313" key="2">
    <source>
        <dbReference type="EMBL" id="ESO04705.1"/>
    </source>
</evidence>
<name>T1G9U0_HELRO</name>
<sequence>MRGKVFLALANGCLACFTRKFNGQWDTSNYHTIRITEPTNAVRAAVVVANKILWCSVANVIYVVNTQTYSIEKNFQAHPRRESHVRKMVWVGEGVWVVLRHDATLRLFHAYTHEHLQDVDIEPCVTKLLGSSKLGFSLVQISCLMVTCNKLWVGTGNGVVLCLPISEDISSAASTSSASNIPPNKSPTSTNFPGAIKPPGVMVRVYGGVKNDDVYPGSFVPYCSVSQVQLSFHGHKEAVKFLVALPGNDKTPKQSQNKNSQIFRKFSSPLPTSSSLSLPPLTASPSPIPLSSSPLAQQQTSSSSSPSSSSSSSLSSTSGATVVAPKTMWVVCGGDGYVDFRRDDETSKADSKKKTSSFFGSKVDKSHVIVWQVSGP</sequence>
<gene>
    <name evidence="3" type="primary">20217836</name>
    <name evidence="2" type="ORF">HELRODRAFT_99599</name>
</gene>
<dbReference type="SUPFAM" id="SSF50998">
    <property type="entry name" value="Quinoprotein alcohol dehydrogenase-like"/>
    <property type="match status" value="1"/>
</dbReference>
<dbReference type="EMBL" id="KB096457">
    <property type="protein sequence ID" value="ESO04705.1"/>
    <property type="molecule type" value="Genomic_DNA"/>
</dbReference>
<dbReference type="EMBL" id="AMQM01004191">
    <property type="status" value="NOT_ANNOTATED_CDS"/>
    <property type="molecule type" value="Genomic_DNA"/>
</dbReference>
<dbReference type="Proteomes" id="UP000015101">
    <property type="component" value="Unassembled WGS sequence"/>
</dbReference>
<dbReference type="OMA" id="RSTHYND"/>
<dbReference type="EnsemblMetazoa" id="HelroT99599">
    <property type="protein sequence ID" value="HelroP99599"/>
    <property type="gene ID" value="HelroG99599"/>
</dbReference>
<dbReference type="eggNOG" id="KOG2077">
    <property type="taxonomic scope" value="Eukaryota"/>
</dbReference>
<dbReference type="AlphaFoldDB" id="T1G9U0"/>
<feature type="region of interest" description="Disordered" evidence="1">
    <location>
        <begin position="268"/>
        <end position="317"/>
    </location>
</feature>
<reference evidence="3" key="3">
    <citation type="submission" date="2015-06" db="UniProtKB">
        <authorList>
            <consortium name="EnsemblMetazoa"/>
        </authorList>
    </citation>
    <scope>IDENTIFICATION</scope>
</reference>
<dbReference type="InParanoid" id="T1G9U0"/>
<dbReference type="InterPro" id="IPR011047">
    <property type="entry name" value="Quinoprotein_ADH-like_sf"/>
</dbReference>
<feature type="compositionally biased region" description="Polar residues" evidence="1">
    <location>
        <begin position="180"/>
        <end position="192"/>
    </location>
</feature>
<dbReference type="Pfam" id="PF19056">
    <property type="entry name" value="WD40_2"/>
    <property type="match status" value="1"/>
</dbReference>
<protein>
    <submittedName>
        <fullName evidence="2 3">Uncharacterized protein</fullName>
    </submittedName>
</protein>
<keyword evidence="4" id="KW-1185">Reference proteome</keyword>
<dbReference type="PANTHER" id="PTHR13886:SF4">
    <property type="entry name" value="JNK-INTERACTING PROTEIN 3"/>
    <property type="match status" value="1"/>
</dbReference>
<proteinExistence type="predicted"/>
<dbReference type="CTD" id="20217836"/>
<evidence type="ECO:0000256" key="1">
    <source>
        <dbReference type="SAM" id="MobiDB-lite"/>
    </source>
</evidence>
<dbReference type="PANTHER" id="PTHR13886">
    <property type="entry name" value="JNK/SAPK-ASSOCIATED PROTEIN"/>
    <property type="match status" value="1"/>
</dbReference>
<evidence type="ECO:0000313" key="3">
    <source>
        <dbReference type="EnsemblMetazoa" id="HelroP99599"/>
    </source>
</evidence>
<feature type="region of interest" description="Disordered" evidence="1">
    <location>
        <begin position="174"/>
        <end position="193"/>
    </location>
</feature>
<dbReference type="HOGENOM" id="CLU_003841_1_0_1"/>